<dbReference type="EnsemblPlants" id="Zm00001eb210190_T001">
    <property type="protein sequence ID" value="Zm00001eb210190_P001"/>
    <property type="gene ID" value="Zm00001eb210190"/>
</dbReference>
<evidence type="ECO:0000256" key="1">
    <source>
        <dbReference type="SAM" id="MobiDB-lite"/>
    </source>
</evidence>
<feature type="region of interest" description="Disordered" evidence="1">
    <location>
        <begin position="1"/>
        <end position="47"/>
    </location>
</feature>
<dbReference type="PANTHER" id="PTHR10261">
    <property type="entry name" value="COATOMER SUBUNIT GAMMA"/>
    <property type="match status" value="1"/>
</dbReference>
<keyword evidence="4" id="KW-1185">Reference proteome</keyword>
<dbReference type="InParanoid" id="A0A804P5R0"/>
<dbReference type="InterPro" id="IPR013040">
    <property type="entry name" value="Coatomer_gsu_app_Ig-like_dom"/>
</dbReference>
<feature type="domain" description="Coatomer gamma subunit appendage Ig-like subdomain" evidence="2">
    <location>
        <begin position="55"/>
        <end position="177"/>
    </location>
</feature>
<feature type="compositionally biased region" description="Basic and acidic residues" evidence="1">
    <location>
        <begin position="21"/>
        <end position="33"/>
    </location>
</feature>
<organism evidence="3 4">
    <name type="scientific">Zea mays</name>
    <name type="common">Maize</name>
    <dbReference type="NCBI Taxonomy" id="4577"/>
    <lineage>
        <taxon>Eukaryota</taxon>
        <taxon>Viridiplantae</taxon>
        <taxon>Streptophyta</taxon>
        <taxon>Embryophyta</taxon>
        <taxon>Tracheophyta</taxon>
        <taxon>Spermatophyta</taxon>
        <taxon>Magnoliopsida</taxon>
        <taxon>Liliopsida</taxon>
        <taxon>Poales</taxon>
        <taxon>Poaceae</taxon>
        <taxon>PACMAD clade</taxon>
        <taxon>Panicoideae</taxon>
        <taxon>Andropogonodae</taxon>
        <taxon>Andropogoneae</taxon>
        <taxon>Tripsacinae</taxon>
        <taxon>Zea</taxon>
    </lineage>
</organism>
<reference evidence="3" key="2">
    <citation type="submission" date="2019-07" db="EMBL/GenBank/DDBJ databases">
        <authorList>
            <person name="Seetharam A."/>
            <person name="Woodhouse M."/>
            <person name="Cannon E."/>
        </authorList>
    </citation>
    <scope>NUCLEOTIDE SEQUENCE [LARGE SCALE GENOMIC DNA]</scope>
    <source>
        <strain evidence="3">cv. B73</strain>
    </source>
</reference>
<sequence>ETSLQNYEPSDVPFDISSVPKETKSQPLAEKKSTGKKSAGPASAVSDPVSTVDASYEKLLSSIPEFADFGKLFKSSAPVELTEAETEYSVNVVKHIFDGHVVLQYNCTNTIPEQLLEQVIVFVDASEADEFLEVASKPLESLPYDSPGQTFVAFEKPEGVIATGKFSNIPKFIVKEVYILFAAPHYLIYFYVHFV</sequence>
<dbReference type="GO" id="GO:0016192">
    <property type="term" value="P:vesicle-mediated transport"/>
    <property type="evidence" value="ECO:0007669"/>
    <property type="project" value="InterPro"/>
</dbReference>
<dbReference type="Proteomes" id="UP000007305">
    <property type="component" value="Chromosome 5"/>
</dbReference>
<dbReference type="AlphaFoldDB" id="A0A804P5R0"/>
<dbReference type="InterPro" id="IPR017106">
    <property type="entry name" value="Coatomer_gsu"/>
</dbReference>
<dbReference type="GO" id="GO:0030126">
    <property type="term" value="C:COPI vesicle coat"/>
    <property type="evidence" value="ECO:0007669"/>
    <property type="project" value="InterPro"/>
</dbReference>
<dbReference type="GO" id="GO:0005198">
    <property type="term" value="F:structural molecule activity"/>
    <property type="evidence" value="ECO:0007669"/>
    <property type="project" value="InterPro"/>
</dbReference>
<dbReference type="PANTHER" id="PTHR10261:SF0">
    <property type="entry name" value="COATOMER SUBUNIT GAMMA-2"/>
    <property type="match status" value="1"/>
</dbReference>
<dbReference type="Gramene" id="Zm00001eb210190_T001">
    <property type="protein sequence ID" value="Zm00001eb210190_P001"/>
    <property type="gene ID" value="Zm00001eb210190"/>
</dbReference>
<evidence type="ECO:0000313" key="4">
    <source>
        <dbReference type="Proteomes" id="UP000007305"/>
    </source>
</evidence>
<dbReference type="GO" id="GO:0006886">
    <property type="term" value="P:intracellular protein transport"/>
    <property type="evidence" value="ECO:0007669"/>
    <property type="project" value="InterPro"/>
</dbReference>
<reference evidence="3" key="3">
    <citation type="submission" date="2021-05" db="UniProtKB">
        <authorList>
            <consortium name="EnsemblPlants"/>
        </authorList>
    </citation>
    <scope>IDENTIFICATION</scope>
    <source>
        <strain evidence="3">cv. B73</strain>
    </source>
</reference>
<accession>A0A804P5R0</accession>
<name>A0A804P5R0_MAIZE</name>
<protein>
    <recommendedName>
        <fullName evidence="2">Coatomer gamma subunit appendage Ig-like subdomain domain-containing protein</fullName>
    </recommendedName>
</protein>
<dbReference type="InterPro" id="IPR037067">
    <property type="entry name" value="Coatomer_gsu_app_sf"/>
</dbReference>
<evidence type="ECO:0000259" key="2">
    <source>
        <dbReference type="Pfam" id="PF08752"/>
    </source>
</evidence>
<reference evidence="4" key="1">
    <citation type="journal article" date="2009" name="Science">
        <title>The B73 maize genome: complexity, diversity, and dynamics.</title>
        <authorList>
            <person name="Schnable P.S."/>
            <person name="Ware D."/>
            <person name="Fulton R.S."/>
            <person name="Stein J.C."/>
            <person name="Wei F."/>
            <person name="Pasternak S."/>
            <person name="Liang C."/>
            <person name="Zhang J."/>
            <person name="Fulton L."/>
            <person name="Graves T.A."/>
            <person name="Minx P."/>
            <person name="Reily A.D."/>
            <person name="Courtney L."/>
            <person name="Kruchowski S.S."/>
            <person name="Tomlinson C."/>
            <person name="Strong C."/>
            <person name="Delehaunty K."/>
            <person name="Fronick C."/>
            <person name="Courtney B."/>
            <person name="Rock S.M."/>
            <person name="Belter E."/>
            <person name="Du F."/>
            <person name="Kim K."/>
            <person name="Abbott R.M."/>
            <person name="Cotton M."/>
            <person name="Levy A."/>
            <person name="Marchetto P."/>
            <person name="Ochoa K."/>
            <person name="Jackson S.M."/>
            <person name="Gillam B."/>
            <person name="Chen W."/>
            <person name="Yan L."/>
            <person name="Higginbotham J."/>
            <person name="Cardenas M."/>
            <person name="Waligorski J."/>
            <person name="Applebaum E."/>
            <person name="Phelps L."/>
            <person name="Falcone J."/>
            <person name="Kanchi K."/>
            <person name="Thane T."/>
            <person name="Scimone A."/>
            <person name="Thane N."/>
            <person name="Henke J."/>
            <person name="Wang T."/>
            <person name="Ruppert J."/>
            <person name="Shah N."/>
            <person name="Rotter K."/>
            <person name="Hodges J."/>
            <person name="Ingenthron E."/>
            <person name="Cordes M."/>
            <person name="Kohlberg S."/>
            <person name="Sgro J."/>
            <person name="Delgado B."/>
            <person name="Mead K."/>
            <person name="Chinwalla A."/>
            <person name="Leonard S."/>
            <person name="Crouse K."/>
            <person name="Collura K."/>
            <person name="Kudrna D."/>
            <person name="Currie J."/>
            <person name="He R."/>
            <person name="Angelova A."/>
            <person name="Rajasekar S."/>
            <person name="Mueller T."/>
            <person name="Lomeli R."/>
            <person name="Scara G."/>
            <person name="Ko A."/>
            <person name="Delaney K."/>
            <person name="Wissotski M."/>
            <person name="Lopez G."/>
            <person name="Campos D."/>
            <person name="Braidotti M."/>
            <person name="Ashley E."/>
            <person name="Golser W."/>
            <person name="Kim H."/>
            <person name="Lee S."/>
            <person name="Lin J."/>
            <person name="Dujmic Z."/>
            <person name="Kim W."/>
            <person name="Talag J."/>
            <person name="Zuccolo A."/>
            <person name="Fan C."/>
            <person name="Sebastian A."/>
            <person name="Kramer M."/>
            <person name="Spiegel L."/>
            <person name="Nascimento L."/>
            <person name="Zutavern T."/>
            <person name="Miller B."/>
            <person name="Ambroise C."/>
            <person name="Muller S."/>
            <person name="Spooner W."/>
            <person name="Narechania A."/>
            <person name="Ren L."/>
            <person name="Wei S."/>
            <person name="Kumari S."/>
            <person name="Faga B."/>
            <person name="Levy M.J."/>
            <person name="McMahan L."/>
            <person name="Van Buren P."/>
            <person name="Vaughn M.W."/>
            <person name="Ying K."/>
            <person name="Yeh C.-T."/>
            <person name="Emrich S.J."/>
            <person name="Jia Y."/>
            <person name="Kalyanaraman A."/>
            <person name="Hsia A.-P."/>
            <person name="Barbazuk W.B."/>
            <person name="Baucom R.S."/>
            <person name="Brutnell T.P."/>
            <person name="Carpita N.C."/>
            <person name="Chaparro C."/>
            <person name="Chia J.-M."/>
            <person name="Deragon J.-M."/>
            <person name="Estill J.C."/>
            <person name="Fu Y."/>
            <person name="Jeddeloh J.A."/>
            <person name="Han Y."/>
            <person name="Lee H."/>
            <person name="Li P."/>
            <person name="Lisch D.R."/>
            <person name="Liu S."/>
            <person name="Liu Z."/>
            <person name="Nagel D.H."/>
            <person name="McCann M.C."/>
            <person name="SanMiguel P."/>
            <person name="Myers A.M."/>
            <person name="Nettleton D."/>
            <person name="Nguyen J."/>
            <person name="Penning B.W."/>
            <person name="Ponnala L."/>
            <person name="Schneider K.L."/>
            <person name="Schwartz D.C."/>
            <person name="Sharma A."/>
            <person name="Soderlund C."/>
            <person name="Springer N.M."/>
            <person name="Sun Q."/>
            <person name="Wang H."/>
            <person name="Waterman M."/>
            <person name="Westerman R."/>
            <person name="Wolfgruber T.K."/>
            <person name="Yang L."/>
            <person name="Yu Y."/>
            <person name="Zhang L."/>
            <person name="Zhou S."/>
            <person name="Zhu Q."/>
            <person name="Bennetzen J.L."/>
            <person name="Dawe R.K."/>
            <person name="Jiang J."/>
            <person name="Jiang N."/>
            <person name="Presting G.G."/>
            <person name="Wessler S.R."/>
            <person name="Aluru S."/>
            <person name="Martienssen R.A."/>
            <person name="Clifton S.W."/>
            <person name="McCombie W.R."/>
            <person name="Wing R.A."/>
            <person name="Wilson R.K."/>
        </authorList>
    </citation>
    <scope>NUCLEOTIDE SEQUENCE [LARGE SCALE GENOMIC DNA]</scope>
    <source>
        <strain evidence="4">cv. B73</strain>
    </source>
</reference>
<proteinExistence type="predicted"/>
<dbReference type="Pfam" id="PF08752">
    <property type="entry name" value="COP-gamma_platf"/>
    <property type="match status" value="1"/>
</dbReference>
<evidence type="ECO:0000313" key="3">
    <source>
        <dbReference type="EnsemblPlants" id="Zm00001eb210190_P001"/>
    </source>
</evidence>
<dbReference type="InterPro" id="IPR013041">
    <property type="entry name" value="Clathrin_app_Ig-like_sf"/>
</dbReference>
<dbReference type="FunFam" id="2.60.40.1480:FF:000002">
    <property type="entry name" value="Coatomer subunit gamma"/>
    <property type="match status" value="1"/>
</dbReference>
<dbReference type="SUPFAM" id="SSF49348">
    <property type="entry name" value="Clathrin adaptor appendage domain"/>
    <property type="match status" value="1"/>
</dbReference>
<dbReference type="Gene3D" id="2.60.40.1480">
    <property type="entry name" value="Coatomer, gamma subunit, appendage domain"/>
    <property type="match status" value="1"/>
</dbReference>